<dbReference type="SUPFAM" id="SSF55811">
    <property type="entry name" value="Nudix"/>
    <property type="match status" value="1"/>
</dbReference>
<dbReference type="InterPro" id="IPR045121">
    <property type="entry name" value="CoAse"/>
</dbReference>
<evidence type="ECO:0000256" key="1">
    <source>
        <dbReference type="SAM" id="Phobius"/>
    </source>
</evidence>
<protein>
    <submittedName>
        <fullName evidence="3">NUDIX-domain-containing protein</fullName>
    </submittedName>
</protein>
<name>A0A6G1HMP9_9PEZI</name>
<sequence>MSPSSAASSSVPASGLVQHLRATLLDLHAHPYPTITNPPNVPRRASVALVLRIQPHHAHFPPESSTPLADSQFVSGAGRISAFFEQDWAAHGDPEVLFIKRAARSGDKWTSHIAFPGGRRDPEDADDEAAAVRETWEEVGLRLSEEVAVPAGNLPQRVVTASWGKKPLMVLCPYIYLLTTPDTPTLRLQPTEVASTHWVPLRALLSPAQRTYWYQDIASRVAKTDLGMKFHQLAVGDMMFAAVRLVPSETKHCTSIAEFLPDEPIHAERDTTNLTVPLFGVPKTPPRPVDGPLLLWGLSLGVMGDLLDMLPPYTAFQAWTYPTFTAPDIKLVLWILSYRFRARKQKEIERGRRAVPAVELGLDSIAFTDDGGHPSSVGIDGLGVGRYYGRVRQDAQGTRSETVGVLLQGYYDIILWAVPVAFALRATVAAAVGYACWRKLKR</sequence>
<dbReference type="OrthoDB" id="77989at2759"/>
<feature type="transmembrane region" description="Helical" evidence="1">
    <location>
        <begin position="413"/>
        <end position="437"/>
    </location>
</feature>
<keyword evidence="4" id="KW-1185">Reference proteome</keyword>
<keyword evidence="1" id="KW-0472">Membrane</keyword>
<dbReference type="PANTHER" id="PTHR12992">
    <property type="entry name" value="NUDIX HYDROLASE"/>
    <property type="match status" value="1"/>
</dbReference>
<dbReference type="AlphaFoldDB" id="A0A6G1HMP9"/>
<dbReference type="Pfam" id="PF00293">
    <property type="entry name" value="NUDIX"/>
    <property type="match status" value="1"/>
</dbReference>
<reference evidence="3" key="1">
    <citation type="journal article" date="2020" name="Stud. Mycol.">
        <title>101 Dothideomycetes genomes: a test case for predicting lifestyles and emergence of pathogens.</title>
        <authorList>
            <person name="Haridas S."/>
            <person name="Albert R."/>
            <person name="Binder M."/>
            <person name="Bloem J."/>
            <person name="Labutti K."/>
            <person name="Salamov A."/>
            <person name="Andreopoulos B."/>
            <person name="Baker S."/>
            <person name="Barry K."/>
            <person name="Bills G."/>
            <person name="Bluhm B."/>
            <person name="Cannon C."/>
            <person name="Castanera R."/>
            <person name="Culley D."/>
            <person name="Daum C."/>
            <person name="Ezra D."/>
            <person name="Gonzalez J."/>
            <person name="Henrissat B."/>
            <person name="Kuo A."/>
            <person name="Liang C."/>
            <person name="Lipzen A."/>
            <person name="Lutzoni F."/>
            <person name="Magnuson J."/>
            <person name="Mondo S."/>
            <person name="Nolan M."/>
            <person name="Ohm R."/>
            <person name="Pangilinan J."/>
            <person name="Park H.-J."/>
            <person name="Ramirez L."/>
            <person name="Alfaro M."/>
            <person name="Sun H."/>
            <person name="Tritt A."/>
            <person name="Yoshinaga Y."/>
            <person name="Zwiers L.-H."/>
            <person name="Turgeon B."/>
            <person name="Goodwin S."/>
            <person name="Spatafora J."/>
            <person name="Crous P."/>
            <person name="Grigoriev I."/>
        </authorList>
    </citation>
    <scope>NUCLEOTIDE SEQUENCE</scope>
    <source>
        <strain evidence="3">CBS 262.69</strain>
    </source>
</reference>
<dbReference type="InterPro" id="IPR000086">
    <property type="entry name" value="NUDIX_hydrolase_dom"/>
</dbReference>
<organism evidence="3 4">
    <name type="scientific">Trichodelitschia bisporula</name>
    <dbReference type="NCBI Taxonomy" id="703511"/>
    <lineage>
        <taxon>Eukaryota</taxon>
        <taxon>Fungi</taxon>
        <taxon>Dikarya</taxon>
        <taxon>Ascomycota</taxon>
        <taxon>Pezizomycotina</taxon>
        <taxon>Dothideomycetes</taxon>
        <taxon>Dothideomycetes incertae sedis</taxon>
        <taxon>Phaeotrichales</taxon>
        <taxon>Phaeotrichaceae</taxon>
        <taxon>Trichodelitschia</taxon>
    </lineage>
</organism>
<keyword evidence="1" id="KW-0812">Transmembrane</keyword>
<dbReference type="EMBL" id="ML996704">
    <property type="protein sequence ID" value="KAF2397184.1"/>
    <property type="molecule type" value="Genomic_DNA"/>
</dbReference>
<dbReference type="Gene3D" id="3.90.79.10">
    <property type="entry name" value="Nucleoside Triphosphate Pyrophosphohydrolase"/>
    <property type="match status" value="1"/>
</dbReference>
<gene>
    <name evidence="3" type="ORF">EJ06DRAFT_499068</name>
</gene>
<dbReference type="GO" id="GO:0010945">
    <property type="term" value="F:coenzyme A diphosphatase activity"/>
    <property type="evidence" value="ECO:0007669"/>
    <property type="project" value="InterPro"/>
</dbReference>
<dbReference type="PANTHER" id="PTHR12992:SF44">
    <property type="entry name" value="NUDIX HYDROLASE DOMAIN-CONTAINING PROTEIN"/>
    <property type="match status" value="1"/>
</dbReference>
<evidence type="ECO:0000259" key="2">
    <source>
        <dbReference type="PROSITE" id="PS51462"/>
    </source>
</evidence>
<dbReference type="Proteomes" id="UP000799640">
    <property type="component" value="Unassembled WGS sequence"/>
</dbReference>
<proteinExistence type="predicted"/>
<evidence type="ECO:0000313" key="3">
    <source>
        <dbReference type="EMBL" id="KAF2397184.1"/>
    </source>
</evidence>
<keyword evidence="1" id="KW-1133">Transmembrane helix</keyword>
<feature type="domain" description="Nudix hydrolase" evidence="2">
    <location>
        <begin position="42"/>
        <end position="223"/>
    </location>
</feature>
<evidence type="ECO:0000313" key="4">
    <source>
        <dbReference type="Proteomes" id="UP000799640"/>
    </source>
</evidence>
<accession>A0A6G1HMP9</accession>
<dbReference type="PROSITE" id="PS51462">
    <property type="entry name" value="NUDIX"/>
    <property type="match status" value="1"/>
</dbReference>
<dbReference type="CDD" id="cd03426">
    <property type="entry name" value="NUDIX_CoAse_Nudt7"/>
    <property type="match status" value="1"/>
</dbReference>
<dbReference type="InterPro" id="IPR015797">
    <property type="entry name" value="NUDIX_hydrolase-like_dom_sf"/>
</dbReference>